<dbReference type="NCBIfam" id="NF038083">
    <property type="entry name" value="CU044_5270_fam"/>
    <property type="match status" value="1"/>
</dbReference>
<protein>
    <recommendedName>
        <fullName evidence="11">Sigma-70 family RNA polymerase sigma factor</fullName>
    </recommendedName>
</protein>
<keyword evidence="3" id="KW-0731">Sigma factor</keyword>
<dbReference type="Proteomes" id="UP001500831">
    <property type="component" value="Unassembled WGS sequence"/>
</dbReference>
<dbReference type="SUPFAM" id="SSF88659">
    <property type="entry name" value="Sigma3 and sigma4 domains of RNA polymerase sigma factors"/>
    <property type="match status" value="1"/>
</dbReference>
<dbReference type="InterPro" id="IPR007627">
    <property type="entry name" value="RNA_pol_sigma70_r2"/>
</dbReference>
<dbReference type="InterPro" id="IPR013325">
    <property type="entry name" value="RNA_pol_sigma_r2"/>
</dbReference>
<feature type="domain" description="RNA polymerase sigma-70 region 2" evidence="7">
    <location>
        <begin position="23"/>
        <end position="85"/>
    </location>
</feature>
<dbReference type="EMBL" id="BAAAVI010000047">
    <property type="protein sequence ID" value="GAA2891163.1"/>
    <property type="molecule type" value="Genomic_DNA"/>
</dbReference>
<dbReference type="Gene3D" id="1.10.1740.10">
    <property type="match status" value="1"/>
</dbReference>
<evidence type="ECO:0000256" key="3">
    <source>
        <dbReference type="ARBA" id="ARBA00023082"/>
    </source>
</evidence>
<feature type="region of interest" description="Disordered" evidence="5">
    <location>
        <begin position="243"/>
        <end position="264"/>
    </location>
</feature>
<comment type="caution">
    <text evidence="9">The sequence shown here is derived from an EMBL/GenBank/DDBJ whole genome shotgun (WGS) entry which is preliminary data.</text>
</comment>
<dbReference type="InterPro" id="IPR047789">
    <property type="entry name" value="CU044_5270-like"/>
</dbReference>
<feature type="domain" description="RNA polymerase sigma factor 70 region 4 type 2" evidence="8">
    <location>
        <begin position="120"/>
        <end position="169"/>
    </location>
</feature>
<name>A0ABP6IN53_9ACTN</name>
<evidence type="ECO:0000313" key="10">
    <source>
        <dbReference type="Proteomes" id="UP001500831"/>
    </source>
</evidence>
<evidence type="ECO:0000313" key="9">
    <source>
        <dbReference type="EMBL" id="GAA2891163.1"/>
    </source>
</evidence>
<evidence type="ECO:0000256" key="6">
    <source>
        <dbReference type="SAM" id="Phobius"/>
    </source>
</evidence>
<keyword evidence="2" id="KW-0805">Transcription regulation</keyword>
<evidence type="ECO:0000259" key="8">
    <source>
        <dbReference type="Pfam" id="PF08281"/>
    </source>
</evidence>
<dbReference type="Pfam" id="PF08281">
    <property type="entry name" value="Sigma70_r4_2"/>
    <property type="match status" value="1"/>
</dbReference>
<evidence type="ECO:0000259" key="7">
    <source>
        <dbReference type="Pfam" id="PF04542"/>
    </source>
</evidence>
<keyword evidence="4" id="KW-0804">Transcription</keyword>
<proteinExistence type="inferred from homology"/>
<accession>A0ABP6IN53</accession>
<dbReference type="PANTHER" id="PTHR43133:SF25">
    <property type="entry name" value="RNA POLYMERASE SIGMA FACTOR RFAY-RELATED"/>
    <property type="match status" value="1"/>
</dbReference>
<comment type="similarity">
    <text evidence="1">Belongs to the sigma-70 factor family. ECF subfamily.</text>
</comment>
<keyword evidence="10" id="KW-1185">Reference proteome</keyword>
<reference evidence="10" key="1">
    <citation type="journal article" date="2019" name="Int. J. Syst. Evol. Microbiol.">
        <title>The Global Catalogue of Microorganisms (GCM) 10K type strain sequencing project: providing services to taxonomists for standard genome sequencing and annotation.</title>
        <authorList>
            <consortium name="The Broad Institute Genomics Platform"/>
            <consortium name="The Broad Institute Genome Sequencing Center for Infectious Disease"/>
            <person name="Wu L."/>
            <person name="Ma J."/>
        </authorList>
    </citation>
    <scope>NUCLEOTIDE SEQUENCE [LARGE SCALE GENOMIC DNA]</scope>
    <source>
        <strain evidence="10">JCM 6242</strain>
    </source>
</reference>
<evidence type="ECO:0000256" key="1">
    <source>
        <dbReference type="ARBA" id="ARBA00010641"/>
    </source>
</evidence>
<gene>
    <name evidence="9" type="ORF">GCM10010517_55430</name>
</gene>
<dbReference type="Pfam" id="PF04542">
    <property type="entry name" value="Sigma70_r2"/>
    <property type="match status" value="1"/>
</dbReference>
<keyword evidence="6" id="KW-0812">Transmembrane</keyword>
<organism evidence="9 10">
    <name type="scientific">Streptosporangium fragile</name>
    <dbReference type="NCBI Taxonomy" id="46186"/>
    <lineage>
        <taxon>Bacteria</taxon>
        <taxon>Bacillati</taxon>
        <taxon>Actinomycetota</taxon>
        <taxon>Actinomycetes</taxon>
        <taxon>Streptosporangiales</taxon>
        <taxon>Streptosporangiaceae</taxon>
        <taxon>Streptosporangium</taxon>
    </lineage>
</organism>
<evidence type="ECO:0000256" key="4">
    <source>
        <dbReference type="ARBA" id="ARBA00023163"/>
    </source>
</evidence>
<dbReference type="PANTHER" id="PTHR43133">
    <property type="entry name" value="RNA POLYMERASE ECF-TYPE SIGMA FACTO"/>
    <property type="match status" value="1"/>
</dbReference>
<feature type="transmembrane region" description="Helical" evidence="6">
    <location>
        <begin position="268"/>
        <end position="290"/>
    </location>
</feature>
<dbReference type="InterPro" id="IPR013324">
    <property type="entry name" value="RNA_pol_sigma_r3/r4-like"/>
</dbReference>
<dbReference type="InterPro" id="IPR013249">
    <property type="entry name" value="RNA_pol_sigma70_r4_t2"/>
</dbReference>
<sequence>MVIRSAREGLLGVDDPQERFTGLYDRHYRGVLGYALLRAEHGVAEDVSSETFLIAWRRLDELPDPPLPWLLGVTRNLLAKQRDSRHRRQALVDRIAALTTSQDHLIWDIAEHVVDRDTALAVLAALPEQDVEVMALATWHGLPPDQAATVMGCSTRTYNVRLHRARKRLGRALRTEAGTRAAQLRPRPSLRGGLMSYPPRRSREEPSCRASKEEDMTDRMFARLKPVELDELTDEAYRRRRSDDLARAFRTPRSPQPTRRFTMPRRPFLITATVAAAGLAAAVIAVPGLVSGDSSPGGTPAAVPRTSQAVDAAGSQPLDARSFLLAAAETAAREPASSGRYWYTRERVFEKIRVAEGEYTAEAKALLKEWEATQKALKDKPEELKAATEEFEKKSYELKTSQVPYDATAAYTKDFWRAREKGATSRTVGNQDVKITFRTPEDEAKWKEAGSPVLRDDRPRTGDDTTERVLSIDNPGLNVRNVAELPTGKKDLERRLRSLYGRKPSGGGGKATFDMYLWQTGLDLMAAPITPGTRSALFQVLAGQSGLRSQGTVTDALGRAGVALTTSDTSEEGTFEFRLILDEKTAELLEYSVAEQGESSPLVQVAYEDMGWVDRLGERPRD</sequence>
<dbReference type="SUPFAM" id="SSF88946">
    <property type="entry name" value="Sigma2 domain of RNA polymerase sigma factors"/>
    <property type="match status" value="1"/>
</dbReference>
<dbReference type="InterPro" id="IPR036388">
    <property type="entry name" value="WH-like_DNA-bd_sf"/>
</dbReference>
<keyword evidence="6" id="KW-0472">Membrane</keyword>
<evidence type="ECO:0000256" key="5">
    <source>
        <dbReference type="SAM" id="MobiDB-lite"/>
    </source>
</evidence>
<evidence type="ECO:0008006" key="11">
    <source>
        <dbReference type="Google" id="ProtNLM"/>
    </source>
</evidence>
<feature type="compositionally biased region" description="Basic and acidic residues" evidence="5">
    <location>
        <begin position="201"/>
        <end position="215"/>
    </location>
</feature>
<feature type="region of interest" description="Disordered" evidence="5">
    <location>
        <begin position="174"/>
        <end position="215"/>
    </location>
</feature>
<keyword evidence="6" id="KW-1133">Transmembrane helix</keyword>
<dbReference type="Gene3D" id="1.10.10.10">
    <property type="entry name" value="Winged helix-like DNA-binding domain superfamily/Winged helix DNA-binding domain"/>
    <property type="match status" value="1"/>
</dbReference>
<evidence type="ECO:0000256" key="2">
    <source>
        <dbReference type="ARBA" id="ARBA00023015"/>
    </source>
</evidence>
<dbReference type="InterPro" id="IPR039425">
    <property type="entry name" value="RNA_pol_sigma-70-like"/>
</dbReference>